<protein>
    <submittedName>
        <fullName evidence="3">Peptide/nickel transport system substrate-binding protein</fullName>
    </submittedName>
</protein>
<dbReference type="GO" id="GO:0015833">
    <property type="term" value="P:peptide transport"/>
    <property type="evidence" value="ECO:0007669"/>
    <property type="project" value="TreeGrafter"/>
</dbReference>
<comment type="caution">
    <text evidence="3">The sequence shown here is derived from an EMBL/GenBank/DDBJ whole genome shotgun (WGS) entry which is preliminary data.</text>
</comment>
<keyword evidence="4" id="KW-1185">Reference proteome</keyword>
<dbReference type="Proteomes" id="UP000319516">
    <property type="component" value="Unassembled WGS sequence"/>
</dbReference>
<evidence type="ECO:0000256" key="1">
    <source>
        <dbReference type="SAM" id="MobiDB-lite"/>
    </source>
</evidence>
<feature type="domain" description="Solute-binding protein family 5" evidence="2">
    <location>
        <begin position="126"/>
        <end position="514"/>
    </location>
</feature>
<dbReference type="Gene3D" id="3.90.76.10">
    <property type="entry name" value="Dipeptide-binding Protein, Domain 1"/>
    <property type="match status" value="1"/>
</dbReference>
<dbReference type="GO" id="GO:1904680">
    <property type="term" value="F:peptide transmembrane transporter activity"/>
    <property type="evidence" value="ECO:0007669"/>
    <property type="project" value="TreeGrafter"/>
</dbReference>
<dbReference type="InterPro" id="IPR039424">
    <property type="entry name" value="SBP_5"/>
</dbReference>
<feature type="region of interest" description="Disordered" evidence="1">
    <location>
        <begin position="14"/>
        <end position="62"/>
    </location>
</feature>
<dbReference type="EMBL" id="VFOP01000001">
    <property type="protein sequence ID" value="TQL51045.1"/>
    <property type="molecule type" value="Genomic_DNA"/>
</dbReference>
<dbReference type="Gene3D" id="3.40.190.10">
    <property type="entry name" value="Periplasmic binding protein-like II"/>
    <property type="match status" value="1"/>
</dbReference>
<dbReference type="InterPro" id="IPR000914">
    <property type="entry name" value="SBP_5_dom"/>
</dbReference>
<evidence type="ECO:0000313" key="3">
    <source>
        <dbReference type="EMBL" id="TQL51045.1"/>
    </source>
</evidence>
<name>A0A542YSH2_9MICO</name>
<dbReference type="AlphaFoldDB" id="A0A542YSH2"/>
<evidence type="ECO:0000313" key="4">
    <source>
        <dbReference type="Proteomes" id="UP000319516"/>
    </source>
</evidence>
<evidence type="ECO:0000259" key="2">
    <source>
        <dbReference type="Pfam" id="PF00496"/>
    </source>
</evidence>
<dbReference type="PANTHER" id="PTHR30290">
    <property type="entry name" value="PERIPLASMIC BINDING COMPONENT OF ABC TRANSPORTER"/>
    <property type="match status" value="1"/>
</dbReference>
<dbReference type="SUPFAM" id="SSF53850">
    <property type="entry name" value="Periplasmic binding protein-like II"/>
    <property type="match status" value="1"/>
</dbReference>
<sequence>MAIVAAGALVLSGCTSDSGDDGDDTTSADSGDAGGGTDGDDSTATGGSEGGEAAGGAKPDLGDVTTADDNIFYSAGEVEWSGYNGNLIDTNSTYNAVINARLNTGFQYFGSDGSIIPDTDFGSYEVTSEDPLIVEYTISDEAVWEDGTPITYDDYLYDWASNNAPAIFGEDADPVFNNVSSSFGEYVPEGPQGEPGGKTFTVEYESPYPDWEILIGGTFPAHIVAEQSGMTLEELTQAITDRDAEAVGSTADFFNEGWLSPDKQLPDPAIVPSSGPYSLNGATWSTGEYITLVPNENWWGTPAATANLTFRFAAAETHVTALANGDLNVIEPQATVDTITQIEELGDQFTLLQGDTLTWEHLDFNFAEDSPFADGNGGLAAREAFAMCVPRQQIVDNLITPINPEAVVMNAREKFPFQDDYQEVVDAAYDGRFDEVDLEGAKAKLAESGLETPVPIRIGYSAPNQRRTNEVSLIASSCNDPELFEVEDVGNADFFGTTLENGDWEIALFAWAGSGQIASGQAIYETDGEQNFGGFSNEEVDAAWDELASTVDPAVHLEQVKIIEKALWENLYGIPLFAHPGVVAHDATIDNIIFNSTQTQIVWNAEQWVRAQ</sequence>
<dbReference type="OrthoDB" id="7888869at2"/>
<proteinExistence type="predicted"/>
<dbReference type="Gene3D" id="3.10.105.10">
    <property type="entry name" value="Dipeptide-binding Protein, Domain 3"/>
    <property type="match status" value="1"/>
</dbReference>
<dbReference type="Pfam" id="PF00496">
    <property type="entry name" value="SBP_bac_5"/>
    <property type="match status" value="1"/>
</dbReference>
<dbReference type="PANTHER" id="PTHR30290:SF65">
    <property type="entry name" value="MONOACYL PHOSPHATIDYLINOSITOL TETRAMANNOSIDE-BINDING PROTEIN LPQW-RELATED"/>
    <property type="match status" value="1"/>
</dbReference>
<dbReference type="CDD" id="cd08501">
    <property type="entry name" value="PBP2_Lpqw"/>
    <property type="match status" value="1"/>
</dbReference>
<organism evidence="3 4">
    <name type="scientific">Ornithinicoccus hortensis</name>
    <dbReference type="NCBI Taxonomy" id="82346"/>
    <lineage>
        <taxon>Bacteria</taxon>
        <taxon>Bacillati</taxon>
        <taxon>Actinomycetota</taxon>
        <taxon>Actinomycetes</taxon>
        <taxon>Micrococcales</taxon>
        <taxon>Intrasporangiaceae</taxon>
        <taxon>Ornithinicoccus</taxon>
    </lineage>
</organism>
<reference evidence="3 4" key="1">
    <citation type="submission" date="2019-06" db="EMBL/GenBank/DDBJ databases">
        <title>Sequencing the genomes of 1000 actinobacteria strains.</title>
        <authorList>
            <person name="Klenk H.-P."/>
        </authorList>
    </citation>
    <scope>NUCLEOTIDE SEQUENCE [LARGE SCALE GENOMIC DNA]</scope>
    <source>
        <strain evidence="3 4">DSM 12335</strain>
    </source>
</reference>
<gene>
    <name evidence="3" type="ORF">FB467_2178</name>
</gene>
<accession>A0A542YSH2</accession>